<dbReference type="GO" id="GO:0005886">
    <property type="term" value="C:plasma membrane"/>
    <property type="evidence" value="ECO:0007669"/>
    <property type="project" value="UniProtKB-SubCell"/>
</dbReference>
<keyword evidence="8 10" id="KW-0675">Receptor</keyword>
<dbReference type="PROSITE" id="PS00237">
    <property type="entry name" value="G_PROTEIN_RECEP_F1_1"/>
    <property type="match status" value="1"/>
</dbReference>
<reference evidence="13" key="1">
    <citation type="thesis" date="2020" institute="ProQuest LLC" country="789 East Eisenhower Parkway, Ann Arbor, MI, USA">
        <title>Comparative Genomics and Chromosome Evolution.</title>
        <authorList>
            <person name="Mudd A.B."/>
        </authorList>
    </citation>
    <scope>NUCLEOTIDE SEQUENCE</scope>
    <source>
        <strain evidence="13">237g6f4</strain>
        <tissue evidence="13">Blood</tissue>
    </source>
</reference>
<dbReference type="InterPro" id="IPR050516">
    <property type="entry name" value="Olfactory_GPCR"/>
</dbReference>
<comment type="subcellular location">
    <subcellularLocation>
        <location evidence="1 11">Cell membrane</location>
        <topology evidence="1 11">Multi-pass membrane protein</topology>
    </subcellularLocation>
</comment>
<feature type="transmembrane region" description="Helical" evidence="11">
    <location>
        <begin position="138"/>
        <end position="156"/>
    </location>
</feature>
<proteinExistence type="inferred from homology"/>
<dbReference type="PANTHER" id="PTHR26452">
    <property type="entry name" value="OLFACTORY RECEPTOR"/>
    <property type="match status" value="1"/>
</dbReference>
<dbReference type="PROSITE" id="PS50262">
    <property type="entry name" value="G_PROTEIN_RECEP_F1_2"/>
    <property type="match status" value="1"/>
</dbReference>
<keyword evidence="3 10" id="KW-0812">Transmembrane</keyword>
<dbReference type="EMBL" id="WNYA01005529">
    <property type="protein sequence ID" value="KAG8542166.1"/>
    <property type="molecule type" value="Genomic_DNA"/>
</dbReference>
<name>A0AAV6Z6R1_ENGPU</name>
<evidence type="ECO:0000256" key="7">
    <source>
        <dbReference type="ARBA" id="ARBA00023136"/>
    </source>
</evidence>
<evidence type="ECO:0000256" key="1">
    <source>
        <dbReference type="ARBA" id="ARBA00004651"/>
    </source>
</evidence>
<dbReference type="PRINTS" id="PR00245">
    <property type="entry name" value="OLFACTORYR"/>
</dbReference>
<evidence type="ECO:0000256" key="9">
    <source>
        <dbReference type="ARBA" id="ARBA00023224"/>
    </source>
</evidence>
<dbReference type="Gene3D" id="1.20.1070.10">
    <property type="entry name" value="Rhodopsin 7-helix transmembrane proteins"/>
    <property type="match status" value="1"/>
</dbReference>
<dbReference type="PRINTS" id="PR00237">
    <property type="entry name" value="GPCRRHODOPSN"/>
</dbReference>
<dbReference type="Pfam" id="PF13853">
    <property type="entry name" value="7tm_4"/>
    <property type="match status" value="1"/>
</dbReference>
<keyword evidence="9 10" id="KW-0807">Transducer</keyword>
<keyword evidence="7 11" id="KW-0472">Membrane</keyword>
<dbReference type="InterPro" id="IPR017452">
    <property type="entry name" value="GPCR_Rhodpsn_7TM"/>
</dbReference>
<protein>
    <recommendedName>
        <fullName evidence="11">Olfactory receptor</fullName>
    </recommendedName>
</protein>
<evidence type="ECO:0000256" key="6">
    <source>
        <dbReference type="ARBA" id="ARBA00023040"/>
    </source>
</evidence>
<evidence type="ECO:0000256" key="3">
    <source>
        <dbReference type="ARBA" id="ARBA00022692"/>
    </source>
</evidence>
<evidence type="ECO:0000313" key="13">
    <source>
        <dbReference type="EMBL" id="KAG8542166.1"/>
    </source>
</evidence>
<comment type="similarity">
    <text evidence="10">Belongs to the G-protein coupled receptor 1 family.</text>
</comment>
<keyword evidence="15" id="KW-1185">Reference proteome</keyword>
<organism evidence="13 15">
    <name type="scientific">Engystomops pustulosus</name>
    <name type="common">Tungara frog</name>
    <name type="synonym">Physalaemus pustulosus</name>
    <dbReference type="NCBI Taxonomy" id="76066"/>
    <lineage>
        <taxon>Eukaryota</taxon>
        <taxon>Metazoa</taxon>
        <taxon>Chordata</taxon>
        <taxon>Craniata</taxon>
        <taxon>Vertebrata</taxon>
        <taxon>Euteleostomi</taxon>
        <taxon>Amphibia</taxon>
        <taxon>Batrachia</taxon>
        <taxon>Anura</taxon>
        <taxon>Neobatrachia</taxon>
        <taxon>Hyloidea</taxon>
        <taxon>Leptodactylidae</taxon>
        <taxon>Leiuperinae</taxon>
        <taxon>Engystomops</taxon>
    </lineage>
</organism>
<feature type="domain" description="G-protein coupled receptors family 1 profile" evidence="12">
    <location>
        <begin position="39"/>
        <end position="287"/>
    </location>
</feature>
<feature type="transmembrane region" description="Helical" evidence="11">
    <location>
        <begin position="191"/>
        <end position="214"/>
    </location>
</feature>
<sequence length="319" mass="36433">MYNSTSLSEFLLLGLVDSFIARHFLFLLCLLIYILTLTGNLSVLSVIITDVRLQTPMYFFLSNLAILDIASSTTTVPRLLSDFFREKKSISKTHCILQLFFFLTFISTETFLLAAMSFDRYTAICHPLHYTEIMQWKVCIQVLVAVWVVGILYSLLYTLSTLNLSFCGPNNIQNFFCDLRQLLELSCNSNFLNILLIFLFGGVLGLTAFLITFLPYIKILMTVLKIKTTEGRTKAFSTCTSHLTIVLIFYSTSAINYFHPNTSHFSPGRHVSLVYAVFVPVLNPLVYSLRNNDLNRGLHTYFRLLASWSAHNIHKKIVH</sequence>
<keyword evidence="2 11" id="KW-1003">Cell membrane</keyword>
<keyword evidence="11" id="KW-0716">Sensory transduction</keyword>
<keyword evidence="5 11" id="KW-1133">Transmembrane helix</keyword>
<evidence type="ECO:0000259" key="12">
    <source>
        <dbReference type="PROSITE" id="PS50262"/>
    </source>
</evidence>
<feature type="transmembrane region" description="Helical" evidence="11">
    <location>
        <begin position="20"/>
        <end position="46"/>
    </location>
</feature>
<feature type="transmembrane region" description="Helical" evidence="11">
    <location>
        <begin position="96"/>
        <end position="118"/>
    </location>
</feature>
<dbReference type="FunFam" id="1.20.1070.10:FF:000015">
    <property type="entry name" value="Olfactory receptor"/>
    <property type="match status" value="1"/>
</dbReference>
<evidence type="ECO:0000313" key="14">
    <source>
        <dbReference type="EMBL" id="KAG8542168.1"/>
    </source>
</evidence>
<dbReference type="EMBL" id="WNYA01005528">
    <property type="protein sequence ID" value="KAG8542168.1"/>
    <property type="molecule type" value="Genomic_DNA"/>
</dbReference>
<accession>A0AAV6Z6R1</accession>
<dbReference type="SUPFAM" id="SSF81321">
    <property type="entry name" value="Family A G protein-coupled receptor-like"/>
    <property type="match status" value="1"/>
</dbReference>
<keyword evidence="4 11" id="KW-0552">Olfaction</keyword>
<dbReference type="InterPro" id="IPR000725">
    <property type="entry name" value="Olfact_rcpt"/>
</dbReference>
<dbReference type="CDD" id="cd13954">
    <property type="entry name" value="7tmA_OR"/>
    <property type="match status" value="1"/>
</dbReference>
<feature type="transmembrane region" description="Helical" evidence="11">
    <location>
        <begin position="58"/>
        <end position="76"/>
    </location>
</feature>
<gene>
    <name evidence="14" type="ORF">GDO81_027322</name>
    <name evidence="13" type="ORF">GDO81_027323</name>
</gene>
<dbReference type="GO" id="GO:0004984">
    <property type="term" value="F:olfactory receptor activity"/>
    <property type="evidence" value="ECO:0007669"/>
    <property type="project" value="InterPro"/>
</dbReference>
<dbReference type="AlphaFoldDB" id="A0AAV6Z6R1"/>
<dbReference type="Proteomes" id="UP000824782">
    <property type="component" value="Unassembled WGS sequence"/>
</dbReference>
<evidence type="ECO:0000256" key="8">
    <source>
        <dbReference type="ARBA" id="ARBA00023170"/>
    </source>
</evidence>
<evidence type="ECO:0000313" key="15">
    <source>
        <dbReference type="Proteomes" id="UP000824782"/>
    </source>
</evidence>
<dbReference type="GO" id="GO:0004930">
    <property type="term" value="F:G protein-coupled receptor activity"/>
    <property type="evidence" value="ECO:0007669"/>
    <property type="project" value="UniProtKB-KW"/>
</dbReference>
<evidence type="ECO:0000256" key="10">
    <source>
        <dbReference type="RuleBase" id="RU000688"/>
    </source>
</evidence>
<dbReference type="InterPro" id="IPR000276">
    <property type="entry name" value="GPCR_Rhodpsn"/>
</dbReference>
<evidence type="ECO:0000256" key="11">
    <source>
        <dbReference type="RuleBase" id="RU363047"/>
    </source>
</evidence>
<feature type="transmembrane region" description="Helical" evidence="11">
    <location>
        <begin position="235"/>
        <end position="258"/>
    </location>
</feature>
<comment type="caution">
    <text evidence="13">The sequence shown here is derived from an EMBL/GenBank/DDBJ whole genome shotgun (WGS) entry which is preliminary data.</text>
</comment>
<evidence type="ECO:0000256" key="2">
    <source>
        <dbReference type="ARBA" id="ARBA00022475"/>
    </source>
</evidence>
<evidence type="ECO:0000256" key="5">
    <source>
        <dbReference type="ARBA" id="ARBA00022989"/>
    </source>
</evidence>
<evidence type="ECO:0000256" key="4">
    <source>
        <dbReference type="ARBA" id="ARBA00022725"/>
    </source>
</evidence>
<keyword evidence="6 10" id="KW-0297">G-protein coupled receptor</keyword>
<feature type="transmembrane region" description="Helical" evidence="11">
    <location>
        <begin position="270"/>
        <end position="289"/>
    </location>
</feature>